<protein>
    <submittedName>
        <fullName evidence="2">VOC family protein</fullName>
    </submittedName>
</protein>
<keyword evidence="3" id="KW-1185">Reference proteome</keyword>
<proteinExistence type="predicted"/>
<organism evidence="2 3">
    <name type="scientific">Microbacterium psychrotolerans</name>
    <dbReference type="NCBI Taxonomy" id="3068321"/>
    <lineage>
        <taxon>Bacteria</taxon>
        <taxon>Bacillati</taxon>
        <taxon>Actinomycetota</taxon>
        <taxon>Actinomycetes</taxon>
        <taxon>Micrococcales</taxon>
        <taxon>Microbacteriaceae</taxon>
        <taxon>Microbacterium</taxon>
    </lineage>
</organism>
<dbReference type="EMBL" id="JAVFWO010000004">
    <property type="protein sequence ID" value="MDQ7879014.1"/>
    <property type="molecule type" value="Genomic_DNA"/>
</dbReference>
<gene>
    <name evidence="2" type="ORF">Q9R08_13570</name>
</gene>
<dbReference type="PANTHER" id="PTHR36503">
    <property type="entry name" value="BLR2520 PROTEIN"/>
    <property type="match status" value="1"/>
</dbReference>
<evidence type="ECO:0000259" key="1">
    <source>
        <dbReference type="PROSITE" id="PS51819"/>
    </source>
</evidence>
<dbReference type="InterPro" id="IPR004360">
    <property type="entry name" value="Glyas_Fos-R_dOase_dom"/>
</dbReference>
<accession>A0ABU0Z5D5</accession>
<comment type="caution">
    <text evidence="2">The sequence shown here is derived from an EMBL/GenBank/DDBJ whole genome shotgun (WGS) entry which is preliminary data.</text>
</comment>
<dbReference type="Pfam" id="PF00903">
    <property type="entry name" value="Glyoxalase"/>
    <property type="match status" value="1"/>
</dbReference>
<sequence length="156" mass="17184">MTNESLTAGEAASQTIEHDNAPSGVSFGMVVVYARDLQRSIDFYRLVGLDVPDPHPERPVAAWKEGGTIRLIITTDPVAQRFDANWIRPERGGYQQVVEFFVESDAAVDAAWQRLTAAGYKGTSSPGYLMKPYATMVEDPDGNVILITHERAEDRG</sequence>
<reference evidence="2 3" key="1">
    <citation type="submission" date="2023-08" db="EMBL/GenBank/DDBJ databases">
        <title>Microbacterium psychrotolerans sp. nov., a psychrotolerant bacterium isolated from soil in Heilongjiang Province, China.</title>
        <authorList>
            <person name="An P."/>
            <person name="Zhao D."/>
            <person name="Xiang H."/>
        </authorList>
    </citation>
    <scope>NUCLEOTIDE SEQUENCE [LARGE SCALE GENOMIC DNA]</scope>
    <source>
        <strain evidence="2 3">QXD-8</strain>
    </source>
</reference>
<dbReference type="PANTHER" id="PTHR36503:SF3">
    <property type="entry name" value="BLR0126 PROTEIN"/>
    <property type="match status" value="1"/>
</dbReference>
<feature type="domain" description="VOC" evidence="1">
    <location>
        <begin position="26"/>
        <end position="150"/>
    </location>
</feature>
<name>A0ABU0Z5D5_9MICO</name>
<evidence type="ECO:0000313" key="2">
    <source>
        <dbReference type="EMBL" id="MDQ7879014.1"/>
    </source>
</evidence>
<dbReference type="SUPFAM" id="SSF54593">
    <property type="entry name" value="Glyoxalase/Bleomycin resistance protein/Dihydroxybiphenyl dioxygenase"/>
    <property type="match status" value="1"/>
</dbReference>
<dbReference type="PROSITE" id="PS51819">
    <property type="entry name" value="VOC"/>
    <property type="match status" value="1"/>
</dbReference>
<dbReference type="RefSeq" id="WP_308868621.1">
    <property type="nucleotide sequence ID" value="NZ_JAVFWO010000004.1"/>
</dbReference>
<dbReference type="InterPro" id="IPR029068">
    <property type="entry name" value="Glyas_Bleomycin-R_OHBP_Dase"/>
</dbReference>
<evidence type="ECO:0000313" key="3">
    <source>
        <dbReference type="Proteomes" id="UP001235133"/>
    </source>
</evidence>
<dbReference type="InterPro" id="IPR037523">
    <property type="entry name" value="VOC_core"/>
</dbReference>
<dbReference type="Gene3D" id="3.10.180.10">
    <property type="entry name" value="2,3-Dihydroxybiphenyl 1,2-Dioxygenase, domain 1"/>
    <property type="match status" value="1"/>
</dbReference>
<dbReference type="Proteomes" id="UP001235133">
    <property type="component" value="Unassembled WGS sequence"/>
</dbReference>